<reference evidence="2" key="1">
    <citation type="submission" date="2012-03" db="EMBL/GenBank/DDBJ databases">
        <title>Identification of immuno-reactive proteins from Saccharopolyspora rectivirgula for serodiagnosis of Farmers Lung Disease.</title>
        <authorList>
            <person name="Barrera C."/>
            <person name="Rognon B."/>
            <person name="Millon L."/>
            <person name="Quadroni M."/>
            <person name="Roussel S."/>
            <person name="Reboux G."/>
            <person name="Zaugg C."/>
            <person name="Monod M."/>
        </authorList>
    </citation>
    <scope>NUCLEOTIDE SEQUENCE</scope>
    <source>
        <strain evidence="2">DSMZ 43113</strain>
    </source>
</reference>
<name>I0JV97_9PSEU</name>
<dbReference type="EMBL" id="HE793713">
    <property type="protein sequence ID" value="CCG85364.1"/>
    <property type="molecule type" value="Genomic_DNA"/>
</dbReference>
<dbReference type="InterPro" id="IPR001563">
    <property type="entry name" value="Peptidase_S10"/>
</dbReference>
<dbReference type="GO" id="GO:0006508">
    <property type="term" value="P:proteolysis"/>
    <property type="evidence" value="ECO:0007669"/>
    <property type="project" value="InterPro"/>
</dbReference>
<evidence type="ECO:0000313" key="2">
    <source>
        <dbReference type="EMBL" id="CCG85364.1"/>
    </source>
</evidence>
<evidence type="ECO:0000313" key="3">
    <source>
        <dbReference type="EMBL" id="KEI45651.1"/>
    </source>
</evidence>
<dbReference type="InterPro" id="IPR029058">
    <property type="entry name" value="AB_hydrolase_fold"/>
</dbReference>
<dbReference type="OrthoDB" id="9770107at2"/>
<reference evidence="3 4" key="2">
    <citation type="submission" date="2014-06" db="EMBL/GenBank/DDBJ databases">
        <title>Saccharopolyspora rectivirgula DSM-43113 Genome sequencing.</title>
        <authorList>
            <person name="Barrera C."/>
            <person name="Millon L."/>
            <person name="Rognon B."/>
            <person name="Zaugg C."/>
            <person name="Monod M."/>
        </authorList>
    </citation>
    <scope>NUCLEOTIDE SEQUENCE [LARGE SCALE GENOMIC DNA]</scope>
    <source>
        <strain evidence="3 4">DSM 43113</strain>
    </source>
</reference>
<dbReference type="Gene3D" id="3.40.50.1820">
    <property type="entry name" value="alpha/beta hydrolase"/>
    <property type="match status" value="1"/>
</dbReference>
<accession>I0JV97</accession>
<dbReference type="Pfam" id="PF00450">
    <property type="entry name" value="Peptidase_S10"/>
    <property type="match status" value="1"/>
</dbReference>
<dbReference type="STRING" id="28042.GU90_04285"/>
<proteinExistence type="predicted"/>
<evidence type="ECO:0000313" key="4">
    <source>
        <dbReference type="Proteomes" id="UP000031419"/>
    </source>
</evidence>
<dbReference type="Proteomes" id="UP000031419">
    <property type="component" value="Unassembled WGS sequence"/>
</dbReference>
<dbReference type="GO" id="GO:0004185">
    <property type="term" value="F:serine-type carboxypeptidase activity"/>
    <property type="evidence" value="ECO:0007669"/>
    <property type="project" value="InterPro"/>
</dbReference>
<protein>
    <submittedName>
        <fullName evidence="2">DNA</fullName>
    </submittedName>
    <submittedName>
        <fullName evidence="3">Peptidase S10</fullName>
    </submittedName>
</protein>
<gene>
    <name evidence="2" type="primary">gsr27</name>
    <name evidence="3" type="ORF">GU90_04285</name>
</gene>
<dbReference type="eggNOG" id="COG2939">
    <property type="taxonomic scope" value="Bacteria"/>
</dbReference>
<dbReference type="EMBL" id="JNVU01000012">
    <property type="protein sequence ID" value="KEI45651.1"/>
    <property type="molecule type" value="Genomic_DNA"/>
</dbReference>
<feature type="region of interest" description="Disordered" evidence="1">
    <location>
        <begin position="1"/>
        <end position="27"/>
    </location>
</feature>
<dbReference type="SUPFAM" id="SSF53474">
    <property type="entry name" value="alpha/beta-Hydrolases"/>
    <property type="match status" value="1"/>
</dbReference>
<dbReference type="AlphaFoldDB" id="I0JV97"/>
<sequence length="495" mass="54807">MAAETESTAEETAKESTAPAEPSDDLVTTRHSIEVDGAELHYTVTAGRIVLREEVYKDGKFTGHKPKAEIFLTSYVADSDDPNRPVTFAFNGGPGSASVWLHLGLLGPRRVVSGDAGALAAPPYGLEDNPQTLLAHSDLVFIDPVSTGYSRAVEGGEPGDFHGYQRDIESIGEVIRLWTTRNGRWLSPKYLAGESYGTLRAAALAEHLQSRYGWYPNGLMLISSVLDMGTIRFTEGNDLPYALYLPTYAAIAHHHGKHGDRPLRDVLDEAEKFASGEYLWALARGARLTAEERADVVRRVAELTGLTEEYVDRANLRIEHLRFFTELLRDQRLTVGRMDGRFTGWEPDAAGERLTDDPSISGISGAYSAGINHYVRQELEYTNDLPYEVLTTRVQPWSYKEFEGASVSVVDKLSAAMRANPHLRVQVGCGYTDGATPYFAAEHTLAQLQIPEQLRDNIDVRYYPAGHMMYVHEESRLQQSADLAAFVRGERPQSG</sequence>
<keyword evidence="4" id="KW-1185">Reference proteome</keyword>
<organism evidence="2">
    <name type="scientific">Saccharopolyspora rectivirgula</name>
    <dbReference type="NCBI Taxonomy" id="28042"/>
    <lineage>
        <taxon>Bacteria</taxon>
        <taxon>Bacillati</taxon>
        <taxon>Actinomycetota</taxon>
        <taxon>Actinomycetes</taxon>
        <taxon>Pseudonocardiales</taxon>
        <taxon>Pseudonocardiaceae</taxon>
        <taxon>Saccharopolyspora</taxon>
    </lineage>
</organism>
<dbReference type="SMR" id="I0JV97"/>
<evidence type="ECO:0000256" key="1">
    <source>
        <dbReference type="SAM" id="MobiDB-lite"/>
    </source>
</evidence>
<dbReference type="RefSeq" id="WP_029722183.1">
    <property type="nucleotide sequence ID" value="NZ_JNVU01000012.1"/>
</dbReference>